<dbReference type="EMBL" id="JBHMBK010000033">
    <property type="protein sequence ID" value="MFB9689103.1"/>
    <property type="molecule type" value="Genomic_DNA"/>
</dbReference>
<feature type="region of interest" description="Disordered" evidence="1">
    <location>
        <begin position="1"/>
        <end position="78"/>
    </location>
</feature>
<proteinExistence type="predicted"/>
<dbReference type="Proteomes" id="UP001589535">
    <property type="component" value="Unassembled WGS sequence"/>
</dbReference>
<evidence type="ECO:0000313" key="2">
    <source>
        <dbReference type="EMBL" id="MFB9689103.1"/>
    </source>
</evidence>
<dbReference type="RefSeq" id="WP_378202293.1">
    <property type="nucleotide sequence ID" value="NZ_JBHMBK010000033.1"/>
</dbReference>
<accession>A0ABV5UGM4</accession>
<name>A0ABV5UGM4_9PSEU</name>
<feature type="compositionally biased region" description="Basic and acidic residues" evidence="1">
    <location>
        <begin position="1"/>
        <end position="13"/>
    </location>
</feature>
<keyword evidence="3" id="KW-1185">Reference proteome</keyword>
<sequence>MSTARHAPDRDPRQPAQQPHAERRPAISRTLHAPARDPRRVVRQRHAMSSAPRAELARNPRQTTPSTARHHFLIGGPR</sequence>
<organism evidence="2 3">
    <name type="scientific">Amycolatopsis plumensis</name>
    <dbReference type="NCBI Taxonomy" id="236508"/>
    <lineage>
        <taxon>Bacteria</taxon>
        <taxon>Bacillati</taxon>
        <taxon>Actinomycetota</taxon>
        <taxon>Actinomycetes</taxon>
        <taxon>Pseudonocardiales</taxon>
        <taxon>Pseudonocardiaceae</taxon>
        <taxon>Amycolatopsis</taxon>
    </lineage>
</organism>
<evidence type="ECO:0000313" key="3">
    <source>
        <dbReference type="Proteomes" id="UP001589535"/>
    </source>
</evidence>
<gene>
    <name evidence="2" type="ORF">ACFFTO_33430</name>
</gene>
<evidence type="ECO:0000256" key="1">
    <source>
        <dbReference type="SAM" id="MobiDB-lite"/>
    </source>
</evidence>
<comment type="caution">
    <text evidence="2">The sequence shown here is derived from an EMBL/GenBank/DDBJ whole genome shotgun (WGS) entry which is preliminary data.</text>
</comment>
<reference evidence="2 3" key="1">
    <citation type="submission" date="2024-09" db="EMBL/GenBank/DDBJ databases">
        <authorList>
            <person name="Sun Q."/>
            <person name="Mori K."/>
        </authorList>
    </citation>
    <scope>NUCLEOTIDE SEQUENCE [LARGE SCALE GENOMIC DNA]</scope>
    <source>
        <strain evidence="2 3">JCM 13852</strain>
    </source>
</reference>
<protein>
    <submittedName>
        <fullName evidence="2">Uncharacterized protein</fullName>
    </submittedName>
</protein>